<evidence type="ECO:0000256" key="2">
    <source>
        <dbReference type="ARBA" id="ARBA00022682"/>
    </source>
</evidence>
<evidence type="ECO:0000259" key="9">
    <source>
        <dbReference type="PROSITE" id="PS50217"/>
    </source>
</evidence>
<dbReference type="GO" id="GO:0045893">
    <property type="term" value="P:positive regulation of DNA-templated transcription"/>
    <property type="evidence" value="ECO:0007669"/>
    <property type="project" value="InterPro"/>
</dbReference>
<feature type="domain" description="BZIP" evidence="9">
    <location>
        <begin position="231"/>
        <end position="276"/>
    </location>
</feature>
<evidence type="ECO:0000256" key="5">
    <source>
        <dbReference type="ARBA" id="ARBA00023163"/>
    </source>
</evidence>
<feature type="region of interest" description="Disordered" evidence="8">
    <location>
        <begin position="68"/>
        <end position="89"/>
    </location>
</feature>
<feature type="region of interest" description="Disordered" evidence="8">
    <location>
        <begin position="206"/>
        <end position="227"/>
    </location>
</feature>
<keyword evidence="3" id="KW-0805">Transcription regulation</keyword>
<dbReference type="GO" id="GO:0005634">
    <property type="term" value="C:nucleus"/>
    <property type="evidence" value="ECO:0007669"/>
    <property type="project" value="UniProtKB-SubCell"/>
</dbReference>
<dbReference type="CDD" id="cd14707">
    <property type="entry name" value="bZIP_plant_BZIP46"/>
    <property type="match status" value="1"/>
</dbReference>
<dbReference type="Proteomes" id="UP000243459">
    <property type="component" value="Chromosome 2"/>
</dbReference>
<dbReference type="PANTHER" id="PTHR22952">
    <property type="entry name" value="CAMP-RESPONSE ELEMENT BINDING PROTEIN-RELATED"/>
    <property type="match status" value="1"/>
</dbReference>
<keyword evidence="4" id="KW-0238">DNA-binding</keyword>
<proteinExistence type="predicted"/>
<dbReference type="InterPro" id="IPR043452">
    <property type="entry name" value="BZIP46-like"/>
</dbReference>
<dbReference type="GO" id="GO:0003700">
    <property type="term" value="F:DNA-binding transcription factor activity"/>
    <property type="evidence" value="ECO:0007669"/>
    <property type="project" value="InterPro"/>
</dbReference>
<dbReference type="Pfam" id="PF03732">
    <property type="entry name" value="Retrotrans_gag"/>
    <property type="match status" value="1"/>
</dbReference>
<dbReference type="PANTHER" id="PTHR22952:SF385">
    <property type="entry name" value="ABSCISIC ACID-INSENSITIVE 5-LIKE PROTEIN 2"/>
    <property type="match status" value="1"/>
</dbReference>
<gene>
    <name evidence="10" type="ORF">A4U43_C02F12810</name>
</gene>
<keyword evidence="7" id="KW-0175">Coiled coil</keyword>
<reference evidence="11" key="1">
    <citation type="journal article" date="2017" name="Nat. Commun.">
        <title>The asparagus genome sheds light on the origin and evolution of a young Y chromosome.</title>
        <authorList>
            <person name="Harkess A."/>
            <person name="Zhou J."/>
            <person name="Xu C."/>
            <person name="Bowers J.E."/>
            <person name="Van der Hulst R."/>
            <person name="Ayyampalayam S."/>
            <person name="Mercati F."/>
            <person name="Riccardi P."/>
            <person name="McKain M.R."/>
            <person name="Kakrana A."/>
            <person name="Tang H."/>
            <person name="Ray J."/>
            <person name="Groenendijk J."/>
            <person name="Arikit S."/>
            <person name="Mathioni S.M."/>
            <person name="Nakano M."/>
            <person name="Shan H."/>
            <person name="Telgmann-Rauber A."/>
            <person name="Kanno A."/>
            <person name="Yue Z."/>
            <person name="Chen H."/>
            <person name="Li W."/>
            <person name="Chen Y."/>
            <person name="Xu X."/>
            <person name="Zhang Y."/>
            <person name="Luo S."/>
            <person name="Chen H."/>
            <person name="Gao J."/>
            <person name="Mao Z."/>
            <person name="Pires J.C."/>
            <person name="Luo M."/>
            <person name="Kudrna D."/>
            <person name="Wing R.A."/>
            <person name="Meyers B.C."/>
            <person name="Yi K."/>
            <person name="Kong H."/>
            <person name="Lavrijsen P."/>
            <person name="Sunseri F."/>
            <person name="Falavigna A."/>
            <person name="Ye Y."/>
            <person name="Leebens-Mack J.H."/>
            <person name="Chen G."/>
        </authorList>
    </citation>
    <scope>NUCLEOTIDE SEQUENCE [LARGE SCALE GENOMIC DNA]</scope>
    <source>
        <strain evidence="11">cv. DH0086</strain>
    </source>
</reference>
<keyword evidence="2" id="KW-0938">Abscisic acid signaling pathway</keyword>
<evidence type="ECO:0000256" key="3">
    <source>
        <dbReference type="ARBA" id="ARBA00023015"/>
    </source>
</evidence>
<name>A0A5P1FKL7_ASPOF</name>
<evidence type="ECO:0000256" key="6">
    <source>
        <dbReference type="ARBA" id="ARBA00023242"/>
    </source>
</evidence>
<evidence type="ECO:0000256" key="4">
    <source>
        <dbReference type="ARBA" id="ARBA00023125"/>
    </source>
</evidence>
<dbReference type="InterPro" id="IPR005162">
    <property type="entry name" value="Retrotrans_gag_dom"/>
</dbReference>
<feature type="compositionally biased region" description="Polar residues" evidence="8">
    <location>
        <begin position="69"/>
        <end position="81"/>
    </location>
</feature>
<evidence type="ECO:0000313" key="10">
    <source>
        <dbReference type="EMBL" id="ONK77967.1"/>
    </source>
</evidence>
<keyword evidence="6" id="KW-0539">Nucleus</keyword>
<dbReference type="Gene3D" id="1.20.5.170">
    <property type="match status" value="1"/>
</dbReference>
<dbReference type="SMART" id="SM00338">
    <property type="entry name" value="BRLZ"/>
    <property type="match status" value="1"/>
</dbReference>
<evidence type="ECO:0000256" key="8">
    <source>
        <dbReference type="SAM" id="MobiDB-lite"/>
    </source>
</evidence>
<feature type="coiled-coil region" evidence="7">
    <location>
        <begin position="249"/>
        <end position="283"/>
    </location>
</feature>
<dbReference type="InterPro" id="IPR046347">
    <property type="entry name" value="bZIP_sf"/>
</dbReference>
<accession>A0A5P1FKL7</accession>
<dbReference type="SUPFAM" id="SSF57959">
    <property type="entry name" value="Leucine zipper domain"/>
    <property type="match status" value="1"/>
</dbReference>
<keyword evidence="11" id="KW-1185">Reference proteome</keyword>
<keyword evidence="5" id="KW-0804">Transcription</keyword>
<dbReference type="Pfam" id="PF00170">
    <property type="entry name" value="bZIP_1"/>
    <property type="match status" value="1"/>
</dbReference>
<dbReference type="AlphaFoldDB" id="A0A5P1FKL7"/>
<comment type="subcellular location">
    <subcellularLocation>
        <location evidence="1">Nucleus</location>
    </subcellularLocation>
</comment>
<organism evidence="10 11">
    <name type="scientific">Asparagus officinalis</name>
    <name type="common">Garden asparagus</name>
    <dbReference type="NCBI Taxonomy" id="4686"/>
    <lineage>
        <taxon>Eukaryota</taxon>
        <taxon>Viridiplantae</taxon>
        <taxon>Streptophyta</taxon>
        <taxon>Embryophyta</taxon>
        <taxon>Tracheophyta</taxon>
        <taxon>Spermatophyta</taxon>
        <taxon>Magnoliopsida</taxon>
        <taxon>Liliopsida</taxon>
        <taxon>Asparagales</taxon>
        <taxon>Asparagaceae</taxon>
        <taxon>Asparagoideae</taxon>
        <taxon>Asparagus</taxon>
    </lineage>
</organism>
<evidence type="ECO:0000256" key="7">
    <source>
        <dbReference type="SAM" id="Coils"/>
    </source>
</evidence>
<dbReference type="GO" id="GO:0009738">
    <property type="term" value="P:abscisic acid-activated signaling pathway"/>
    <property type="evidence" value="ECO:0007669"/>
    <property type="project" value="UniProtKB-KW"/>
</dbReference>
<evidence type="ECO:0000313" key="11">
    <source>
        <dbReference type="Proteomes" id="UP000243459"/>
    </source>
</evidence>
<evidence type="ECO:0000256" key="1">
    <source>
        <dbReference type="ARBA" id="ARBA00004123"/>
    </source>
</evidence>
<dbReference type="InterPro" id="IPR004827">
    <property type="entry name" value="bZIP"/>
</dbReference>
<dbReference type="EMBL" id="CM007382">
    <property type="protein sequence ID" value="ONK77967.1"/>
    <property type="molecule type" value="Genomic_DNA"/>
</dbReference>
<dbReference type="PROSITE" id="PS50217">
    <property type="entry name" value="BZIP"/>
    <property type="match status" value="1"/>
</dbReference>
<sequence>MGIQTMTSQGGGGGQRSQVQSLGRQGSLYSLTLNEVQNHLGEPLHSMNLEELLKGLDTNQEVDSHADQYASSSGLQRQGSITMPRGLRDKTVDEVWKDIQNGHENKDANDRRSDQERQLTFGEMTLEDFLAKAGVVPEGSLKNANNVMENAAVGPMAGQGSHWLTQHHQQNVMRAYFPGCGVVQPIGVGSGTMMDAMYPEVVSSPTVGAMSEPQTPGRKRGASSDVPDKLVERRQKRMIKNRESAARSRARKQAYTNELENKVSRLEEENERLKKQKELDKILDAPPPEPKYQLRRTRADEFFEHQSTPEQQKVSLASFRLEGEANQWWQWLKRSYTEENKEVTWGISQEELRARFGPTEREDFDEALSRVKQMGSLRDYQKEFERLGNRVQGWPQRALVGAFMGGVRASRPRSLKEAIRLARMRDEQLSRQRKVVRPFSRSIADSPSPVKFKGTTPIKRLTWEEMQRRRAHRCRGPQLLLLDGSPSLHHLFVSQNPLWNTIKNEAIDNPYMQRIGKLATARQSVQMAQWFGLLQESGGSASSIQRYLTDFTRIP</sequence>
<feature type="region of interest" description="Disordered" evidence="8">
    <location>
        <begin position="1"/>
        <end position="21"/>
    </location>
</feature>
<dbReference type="Gramene" id="ONK77967">
    <property type="protein sequence ID" value="ONK77967"/>
    <property type="gene ID" value="A4U43_C02F12810"/>
</dbReference>
<dbReference type="PROSITE" id="PS00036">
    <property type="entry name" value="BZIP_BASIC"/>
    <property type="match status" value="1"/>
</dbReference>
<dbReference type="GO" id="GO:0003677">
    <property type="term" value="F:DNA binding"/>
    <property type="evidence" value="ECO:0007669"/>
    <property type="project" value="UniProtKB-KW"/>
</dbReference>
<dbReference type="FunFam" id="1.20.5.170:FF:000036">
    <property type="entry name" value="ABSCISIC ACID-INSENSITIVE 5-like protein 2"/>
    <property type="match status" value="1"/>
</dbReference>
<protein>
    <recommendedName>
        <fullName evidence="9">BZIP domain-containing protein</fullName>
    </recommendedName>
</protein>